<sequence>MLGILVRILRRQLTMLKHEQRKGIFYSIAQIVTTEAKHHSTLVPIHGVVFDLDGTLTVPVLDFAKLRKELQCPKGVDFLEFCNSKIGQEKEAALQIVVKFEEEGRQNTKLQPGVFELLKFLSTSGLKRALITRNLQASVDQFLALMGHPDDYGGPLTHSLTREFTPPKPDPAPLLHICRDWGVHPKNVVMVGDHLHDIQCGKSAGSVTILLNDSTNGNFKKDADFNVDSLSEIITLITSHEKFSVIRKDPNTGT</sequence>
<gene>
    <name evidence="1" type="ORF">AWC38_SpisGene4251</name>
</gene>
<dbReference type="SFLD" id="SFLDS00003">
    <property type="entry name" value="Haloacid_Dehalogenase"/>
    <property type="match status" value="1"/>
</dbReference>
<evidence type="ECO:0000313" key="2">
    <source>
        <dbReference type="Proteomes" id="UP000225706"/>
    </source>
</evidence>
<dbReference type="InterPro" id="IPR023214">
    <property type="entry name" value="HAD_sf"/>
</dbReference>
<dbReference type="GO" id="GO:0016787">
    <property type="term" value="F:hydrolase activity"/>
    <property type="evidence" value="ECO:0007669"/>
    <property type="project" value="UniProtKB-KW"/>
</dbReference>
<dbReference type="PANTHER" id="PTHR43885:SF1">
    <property type="entry name" value="SUPERFAMILY HYDROLASE, PUTATIVE (AFU_ORTHOLOGUE AFUA_4G13290)-RELATED"/>
    <property type="match status" value="1"/>
</dbReference>
<dbReference type="NCBIfam" id="TIGR01549">
    <property type="entry name" value="HAD-SF-IA-v1"/>
    <property type="match status" value="1"/>
</dbReference>
<evidence type="ECO:0000313" key="1">
    <source>
        <dbReference type="EMBL" id="PFX30940.1"/>
    </source>
</evidence>
<dbReference type="InterPro" id="IPR041492">
    <property type="entry name" value="HAD_2"/>
</dbReference>
<dbReference type="SUPFAM" id="SSF56784">
    <property type="entry name" value="HAD-like"/>
    <property type="match status" value="1"/>
</dbReference>
<dbReference type="InterPro" id="IPR006439">
    <property type="entry name" value="HAD-SF_hydro_IA"/>
</dbReference>
<dbReference type="Gene3D" id="3.40.50.1000">
    <property type="entry name" value="HAD superfamily/HAD-like"/>
    <property type="match status" value="1"/>
</dbReference>
<dbReference type="Gene3D" id="1.10.260.80">
    <property type="match status" value="1"/>
</dbReference>
<dbReference type="OrthoDB" id="426235at2759"/>
<dbReference type="PANTHER" id="PTHR43885">
    <property type="entry name" value="HALOACID DEHALOGENASE-LIKE HYDROLASE"/>
    <property type="match status" value="1"/>
</dbReference>
<protein>
    <submittedName>
        <fullName evidence="1">Haloacid dehalogenase-like hydrolase domain-containing protein</fullName>
    </submittedName>
</protein>
<dbReference type="Proteomes" id="UP000225706">
    <property type="component" value="Unassembled WGS sequence"/>
</dbReference>
<dbReference type="EMBL" id="LSMT01000043">
    <property type="protein sequence ID" value="PFX30940.1"/>
    <property type="molecule type" value="Genomic_DNA"/>
</dbReference>
<accession>A0A2B4SPX9</accession>
<dbReference type="STRING" id="50429.A0A2B4SPX9"/>
<dbReference type="SFLD" id="SFLDG01129">
    <property type="entry name" value="C1.5:_HAD__Beta-PGM__Phosphata"/>
    <property type="match status" value="1"/>
</dbReference>
<reference evidence="2" key="1">
    <citation type="journal article" date="2017" name="bioRxiv">
        <title>Comparative analysis of the genomes of Stylophora pistillata and Acropora digitifera provides evidence for extensive differences between species of corals.</title>
        <authorList>
            <person name="Voolstra C.R."/>
            <person name="Li Y."/>
            <person name="Liew Y.J."/>
            <person name="Baumgarten S."/>
            <person name="Zoccola D."/>
            <person name="Flot J.-F."/>
            <person name="Tambutte S."/>
            <person name="Allemand D."/>
            <person name="Aranda M."/>
        </authorList>
    </citation>
    <scope>NUCLEOTIDE SEQUENCE [LARGE SCALE GENOMIC DNA]</scope>
</reference>
<dbReference type="InterPro" id="IPR036412">
    <property type="entry name" value="HAD-like_sf"/>
</dbReference>
<name>A0A2B4SPX9_STYPI</name>
<dbReference type="AlphaFoldDB" id="A0A2B4SPX9"/>
<proteinExistence type="predicted"/>
<comment type="caution">
    <text evidence="1">The sequence shown here is derived from an EMBL/GenBank/DDBJ whole genome shotgun (WGS) entry which is preliminary data.</text>
</comment>
<dbReference type="Pfam" id="PF13419">
    <property type="entry name" value="HAD_2"/>
    <property type="match status" value="1"/>
</dbReference>
<keyword evidence="1" id="KW-0378">Hydrolase</keyword>
<keyword evidence="2" id="KW-1185">Reference proteome</keyword>
<organism evidence="1 2">
    <name type="scientific">Stylophora pistillata</name>
    <name type="common">Smooth cauliflower coral</name>
    <dbReference type="NCBI Taxonomy" id="50429"/>
    <lineage>
        <taxon>Eukaryota</taxon>
        <taxon>Metazoa</taxon>
        <taxon>Cnidaria</taxon>
        <taxon>Anthozoa</taxon>
        <taxon>Hexacorallia</taxon>
        <taxon>Scleractinia</taxon>
        <taxon>Astrocoeniina</taxon>
        <taxon>Pocilloporidae</taxon>
        <taxon>Stylophora</taxon>
    </lineage>
</organism>